<dbReference type="OrthoDB" id="9812065at2"/>
<dbReference type="InterPro" id="IPR050248">
    <property type="entry name" value="Polysacc_deacetylase_ArnD"/>
</dbReference>
<feature type="domain" description="NodB homology" evidence="2">
    <location>
        <begin position="81"/>
        <end position="267"/>
    </location>
</feature>
<keyword evidence="1" id="KW-0472">Membrane</keyword>
<dbReference type="SUPFAM" id="SSF88713">
    <property type="entry name" value="Glycoside hydrolase/deacetylase"/>
    <property type="match status" value="1"/>
</dbReference>
<dbReference type="EMBL" id="CU207211">
    <property type="protein sequence ID" value="CAL62991.1"/>
    <property type="molecule type" value="Genomic_DNA"/>
</dbReference>
<keyword evidence="4" id="KW-1185">Reference proteome</keyword>
<dbReference type="CDD" id="cd10917">
    <property type="entry name" value="CE4_NodB_like_6s_7s"/>
    <property type="match status" value="1"/>
</dbReference>
<protein>
    <submittedName>
        <fullName evidence="3">Polysaccharide deacetylase</fullName>
        <ecNumber evidence="3">3.5.1.41</ecNumber>
    </submittedName>
</protein>
<evidence type="ECO:0000259" key="2">
    <source>
        <dbReference type="PROSITE" id="PS51677"/>
    </source>
</evidence>
<dbReference type="HOGENOM" id="CLU_021264_0_3_4"/>
<keyword evidence="1" id="KW-0812">Transmembrane</keyword>
<dbReference type="InterPro" id="IPR011330">
    <property type="entry name" value="Glyco_hydro/deAcase_b/a-brl"/>
</dbReference>
<accession>A4G904</accession>
<keyword evidence="1" id="KW-1133">Transmembrane helix</keyword>
<dbReference type="KEGG" id="har:HEAR2877"/>
<dbReference type="Gene3D" id="3.20.20.370">
    <property type="entry name" value="Glycoside hydrolase/deacetylase"/>
    <property type="match status" value="1"/>
</dbReference>
<dbReference type="EC" id="3.5.1.41" evidence="3"/>
<keyword evidence="3" id="KW-0378">Hydrolase</keyword>
<sequence length="275" mass="30104">MAAISRQSNMRPTPKWQASPFLKASVALHVGAVVTALLWPHAMGIAIAAVIANHLALAAAGLWPRSTLLGSNVLRLPNARAEVALTIDDGPDPDITPQVLDILKAHGIQATFFCIAAKVQRYPELAQRMVAAGHHIENHSMVHRHNFSVLGLNNIKKELAGAQHVIEEVTGRRPLYFRAPAGLRNLFLDPVLHQLGLQLVSWTRRGFDTRVGDAQKILDRLLDDLKAGDILLLHDANAARGSNGRAVILDVLPELIARVRKENLQFVKVEDGMRP</sequence>
<dbReference type="Pfam" id="PF01522">
    <property type="entry name" value="Polysacc_deac_1"/>
    <property type="match status" value="1"/>
</dbReference>
<organism evidence="3 4">
    <name type="scientific">Herminiimonas arsenicoxydans</name>
    <dbReference type="NCBI Taxonomy" id="204773"/>
    <lineage>
        <taxon>Bacteria</taxon>
        <taxon>Pseudomonadati</taxon>
        <taxon>Pseudomonadota</taxon>
        <taxon>Betaproteobacteria</taxon>
        <taxon>Burkholderiales</taxon>
        <taxon>Oxalobacteraceae</taxon>
        <taxon>Herminiimonas</taxon>
    </lineage>
</organism>
<dbReference type="STRING" id="204773.HEAR2877"/>
<dbReference type="PROSITE" id="PS51677">
    <property type="entry name" value="NODB"/>
    <property type="match status" value="1"/>
</dbReference>
<dbReference type="GO" id="GO:0004099">
    <property type="term" value="F:chitin deacetylase activity"/>
    <property type="evidence" value="ECO:0007669"/>
    <property type="project" value="UniProtKB-EC"/>
</dbReference>
<evidence type="ECO:0000313" key="3">
    <source>
        <dbReference type="EMBL" id="CAL62991.1"/>
    </source>
</evidence>
<evidence type="ECO:0000313" key="4">
    <source>
        <dbReference type="Proteomes" id="UP000006697"/>
    </source>
</evidence>
<evidence type="ECO:0000256" key="1">
    <source>
        <dbReference type="SAM" id="Phobius"/>
    </source>
</evidence>
<feature type="transmembrane region" description="Helical" evidence="1">
    <location>
        <begin position="21"/>
        <end position="39"/>
    </location>
</feature>
<dbReference type="InterPro" id="IPR002509">
    <property type="entry name" value="NODB_dom"/>
</dbReference>
<dbReference type="GO" id="GO:0005975">
    <property type="term" value="P:carbohydrate metabolic process"/>
    <property type="evidence" value="ECO:0007669"/>
    <property type="project" value="InterPro"/>
</dbReference>
<dbReference type="eggNOG" id="COG0726">
    <property type="taxonomic scope" value="Bacteria"/>
</dbReference>
<reference evidence="3 4" key="1">
    <citation type="journal article" date="2007" name="PLoS Genet.">
        <title>A tale of two oxidation states: bacterial colonization of arsenic-rich environments.</title>
        <authorList>
            <person name="Muller D."/>
            <person name="Medigue C."/>
            <person name="Koechler S."/>
            <person name="Barbe V."/>
            <person name="Barakat M."/>
            <person name="Talla E."/>
            <person name="Bonnefoy V."/>
            <person name="Krin E."/>
            <person name="Arsene-Ploetze F."/>
            <person name="Carapito C."/>
            <person name="Chandler M."/>
            <person name="Cournoyer B."/>
            <person name="Cruveiller S."/>
            <person name="Dossat C."/>
            <person name="Duval S."/>
            <person name="Heymann M."/>
            <person name="Leize E."/>
            <person name="Lieutaud A."/>
            <person name="Lievremont D."/>
            <person name="Makita Y."/>
            <person name="Mangenot S."/>
            <person name="Nitschke W."/>
            <person name="Ortet P."/>
            <person name="Perdrial N."/>
            <person name="Schoepp B."/>
            <person name="Siguier N."/>
            <person name="Simeonova D.D."/>
            <person name="Rouy Z."/>
            <person name="Segurens B."/>
            <person name="Turlin E."/>
            <person name="Vallenet D."/>
            <person name="Van Dorsselaer A."/>
            <person name="Weiss S."/>
            <person name="Weissenbach J."/>
            <person name="Lett M.C."/>
            <person name="Danchin A."/>
            <person name="Bertin P.N."/>
        </authorList>
    </citation>
    <scope>NUCLEOTIDE SEQUENCE [LARGE SCALE GENOMIC DNA]</scope>
    <source>
        <strain evidence="4">ULPAs1</strain>
    </source>
</reference>
<gene>
    <name evidence="3" type="ordered locus">HEAR2877</name>
</gene>
<proteinExistence type="predicted"/>
<dbReference type="Proteomes" id="UP000006697">
    <property type="component" value="Chromosome"/>
</dbReference>
<name>A4G904_HERAR</name>
<dbReference type="AlphaFoldDB" id="A4G904"/>
<dbReference type="PANTHER" id="PTHR10587">
    <property type="entry name" value="GLYCOSYL TRANSFERASE-RELATED"/>
    <property type="match status" value="1"/>
</dbReference>